<evidence type="ECO:0000313" key="1">
    <source>
        <dbReference type="EMBL" id="PIB79856.1"/>
    </source>
</evidence>
<dbReference type="Proteomes" id="UP000230971">
    <property type="component" value="Unassembled WGS sequence"/>
</dbReference>
<reference evidence="1 2" key="1">
    <citation type="journal article" date="2017" name="Infect. Genet. Evol.">
        <title>The new phylogeny of the genus Mycobacterium: The old and the news.</title>
        <authorList>
            <person name="Tortoli E."/>
            <person name="Fedrizzi T."/>
            <person name="Meehan C.J."/>
            <person name="Trovato A."/>
            <person name="Grottola A."/>
            <person name="Giacobazzi E."/>
            <person name="Serpini G.F."/>
            <person name="Tagliazucchi S."/>
            <person name="Fabio A."/>
            <person name="Bettua C."/>
            <person name="Bertorelli R."/>
            <person name="Frascaro F."/>
            <person name="De Sanctis V."/>
            <person name="Pecorari M."/>
            <person name="Jousson O."/>
            <person name="Segata N."/>
            <person name="Cirillo D.M."/>
        </authorList>
    </citation>
    <scope>NUCLEOTIDE SEQUENCE [LARGE SCALE GENOMIC DNA]</scope>
    <source>
        <strain evidence="1 2">NCTC 12882</strain>
    </source>
</reference>
<proteinExistence type="predicted"/>
<accession>A0A2G5PNK5</accession>
<dbReference type="SUPFAM" id="SSF55961">
    <property type="entry name" value="Bet v1-like"/>
    <property type="match status" value="1"/>
</dbReference>
<dbReference type="AlphaFoldDB" id="A0A2G5PNK5"/>
<gene>
    <name evidence="1" type="ORF">CQY23_06205</name>
</gene>
<dbReference type="InterPro" id="IPR023393">
    <property type="entry name" value="START-like_dom_sf"/>
</dbReference>
<dbReference type="Pfam" id="PF10604">
    <property type="entry name" value="Polyketide_cyc2"/>
    <property type="match status" value="1"/>
</dbReference>
<dbReference type="CDD" id="cd07812">
    <property type="entry name" value="SRPBCC"/>
    <property type="match status" value="1"/>
</dbReference>
<organism evidence="1 2">
    <name type="scientific">Mycobacterium celatum</name>
    <dbReference type="NCBI Taxonomy" id="28045"/>
    <lineage>
        <taxon>Bacteria</taxon>
        <taxon>Bacillati</taxon>
        <taxon>Actinomycetota</taxon>
        <taxon>Actinomycetes</taxon>
        <taxon>Mycobacteriales</taxon>
        <taxon>Mycobacteriaceae</taxon>
        <taxon>Mycobacterium</taxon>
    </lineage>
</organism>
<name>A0A2G5PNK5_MYCCE</name>
<evidence type="ECO:0000313" key="2">
    <source>
        <dbReference type="Proteomes" id="UP000230971"/>
    </source>
</evidence>
<sequence>MSSARSGEVKLRMNAPPQKVWQVLSDLERMGEWSPECYRVRWLDGASSPAKEGARFKGYNRWRRWLRWTMTCQVMTVDPGRELSWSTVRGGKEIVRWSYRLVPTNGGTEVTESFDAKSWPPDVRLFEDYVMRNRNEGRERAMRTTLERIKAAVEAEPQTQRR</sequence>
<dbReference type="EMBL" id="PDKV01000005">
    <property type="protein sequence ID" value="PIB79856.1"/>
    <property type="molecule type" value="Genomic_DNA"/>
</dbReference>
<protein>
    <submittedName>
        <fullName evidence="1">SRPBCC family protein</fullName>
    </submittedName>
</protein>
<dbReference type="InterPro" id="IPR019587">
    <property type="entry name" value="Polyketide_cyclase/dehydratase"/>
</dbReference>
<dbReference type="Gene3D" id="3.30.530.20">
    <property type="match status" value="1"/>
</dbReference>
<dbReference type="RefSeq" id="WP_084706956.1">
    <property type="nucleotide sequence ID" value="NZ_BBUN01000060.1"/>
</dbReference>
<dbReference type="OrthoDB" id="4618973at2"/>
<comment type="caution">
    <text evidence="1">The sequence shown here is derived from an EMBL/GenBank/DDBJ whole genome shotgun (WGS) entry which is preliminary data.</text>
</comment>